<dbReference type="PROSITE" id="PS50059">
    <property type="entry name" value="FKBP_PPIASE"/>
    <property type="match status" value="1"/>
</dbReference>
<evidence type="ECO:0000313" key="9">
    <source>
        <dbReference type="Proteomes" id="UP001515480"/>
    </source>
</evidence>
<gene>
    <name evidence="8" type="ORF">AB1Y20_012582</name>
</gene>
<comment type="caution">
    <text evidence="8">The sequence shown here is derived from an EMBL/GenBank/DDBJ whole genome shotgun (WGS) entry which is preliminary data.</text>
</comment>
<dbReference type="SUPFAM" id="SSF54534">
    <property type="entry name" value="FKBP-like"/>
    <property type="match status" value="1"/>
</dbReference>
<dbReference type="InterPro" id="IPR001179">
    <property type="entry name" value="PPIase_FKBP_dom"/>
</dbReference>
<dbReference type="AlphaFoldDB" id="A0AB34IIA1"/>
<evidence type="ECO:0000313" key="8">
    <source>
        <dbReference type="EMBL" id="KAL1499899.1"/>
    </source>
</evidence>
<dbReference type="Pfam" id="PF00254">
    <property type="entry name" value="FKBP_C"/>
    <property type="match status" value="1"/>
</dbReference>
<dbReference type="GO" id="GO:0003755">
    <property type="term" value="F:peptidyl-prolyl cis-trans isomerase activity"/>
    <property type="evidence" value="ECO:0007669"/>
    <property type="project" value="UniProtKB-KW"/>
</dbReference>
<proteinExistence type="predicted"/>
<feature type="region of interest" description="Disordered" evidence="6">
    <location>
        <begin position="136"/>
        <end position="207"/>
    </location>
</feature>
<keyword evidence="3 5" id="KW-0697">Rotamase</keyword>
<dbReference type="EMBL" id="JBGBPQ010000024">
    <property type="protein sequence ID" value="KAL1499899.1"/>
    <property type="molecule type" value="Genomic_DNA"/>
</dbReference>
<dbReference type="InterPro" id="IPR046357">
    <property type="entry name" value="PPIase_dom_sf"/>
</dbReference>
<reference evidence="8 9" key="1">
    <citation type="journal article" date="2024" name="Science">
        <title>Giant polyketide synthase enzymes in the biosynthesis of giant marine polyether toxins.</title>
        <authorList>
            <person name="Fallon T.R."/>
            <person name="Shende V.V."/>
            <person name="Wierzbicki I.H."/>
            <person name="Pendleton A.L."/>
            <person name="Watervoot N.F."/>
            <person name="Auber R.P."/>
            <person name="Gonzalez D.J."/>
            <person name="Wisecaver J.H."/>
            <person name="Moore B.S."/>
        </authorList>
    </citation>
    <scope>NUCLEOTIDE SEQUENCE [LARGE SCALE GENOMIC DNA]</scope>
    <source>
        <strain evidence="8 9">12B1</strain>
    </source>
</reference>
<evidence type="ECO:0000259" key="7">
    <source>
        <dbReference type="PROSITE" id="PS50059"/>
    </source>
</evidence>
<comment type="catalytic activity">
    <reaction evidence="1 5">
        <text>[protein]-peptidylproline (omega=180) = [protein]-peptidylproline (omega=0)</text>
        <dbReference type="Rhea" id="RHEA:16237"/>
        <dbReference type="Rhea" id="RHEA-COMP:10747"/>
        <dbReference type="Rhea" id="RHEA-COMP:10748"/>
        <dbReference type="ChEBI" id="CHEBI:83833"/>
        <dbReference type="ChEBI" id="CHEBI:83834"/>
        <dbReference type="EC" id="5.2.1.8"/>
    </reaction>
</comment>
<dbReference type="PANTHER" id="PTHR43811:SF19">
    <property type="entry name" value="39 KDA FK506-BINDING NUCLEAR PROTEIN"/>
    <property type="match status" value="1"/>
</dbReference>
<dbReference type="PANTHER" id="PTHR43811">
    <property type="entry name" value="FKBP-TYPE PEPTIDYL-PROLYL CIS-TRANS ISOMERASE FKPA"/>
    <property type="match status" value="1"/>
</dbReference>
<evidence type="ECO:0000256" key="1">
    <source>
        <dbReference type="ARBA" id="ARBA00000971"/>
    </source>
</evidence>
<accession>A0AB34IIA1</accession>
<feature type="compositionally biased region" description="Low complexity" evidence="6">
    <location>
        <begin position="153"/>
        <end position="166"/>
    </location>
</feature>
<evidence type="ECO:0000256" key="3">
    <source>
        <dbReference type="ARBA" id="ARBA00023110"/>
    </source>
</evidence>
<keyword evidence="4 5" id="KW-0413">Isomerase</keyword>
<feature type="domain" description="PPIase FKBP-type" evidence="7">
    <location>
        <begin position="20"/>
        <end position="109"/>
    </location>
</feature>
<organism evidence="8 9">
    <name type="scientific">Prymnesium parvum</name>
    <name type="common">Toxic golden alga</name>
    <dbReference type="NCBI Taxonomy" id="97485"/>
    <lineage>
        <taxon>Eukaryota</taxon>
        <taxon>Haptista</taxon>
        <taxon>Haptophyta</taxon>
        <taxon>Prymnesiophyceae</taxon>
        <taxon>Prymnesiales</taxon>
        <taxon>Prymnesiaceae</taxon>
        <taxon>Prymnesium</taxon>
    </lineage>
</organism>
<evidence type="ECO:0000256" key="5">
    <source>
        <dbReference type="PROSITE-ProRule" id="PRU00277"/>
    </source>
</evidence>
<sequence>MVVTVLEELSEGEGPFIKVGDKVVIHSTASVRSSGVVFDDSREGGVAYTVAVGVNKAIQGIDSALQLMRKGSRRRVLITADEAYGEAGLRPHVPPHADVVYDVEVLALNESLVAQGIRVRREEEARVQRFLRMQDEERAAEAAQGKGPQKGGSESSSDESSSSSESSEARRKRRKKEKKRKREKEKKAREKHKSKKHKKEKKEKKAE</sequence>
<dbReference type="EC" id="5.2.1.8" evidence="2 5"/>
<protein>
    <recommendedName>
        <fullName evidence="2 5">peptidylprolyl isomerase</fullName>
        <ecNumber evidence="2 5">5.2.1.8</ecNumber>
    </recommendedName>
</protein>
<name>A0AB34IIA1_PRYPA</name>
<evidence type="ECO:0000256" key="4">
    <source>
        <dbReference type="ARBA" id="ARBA00023235"/>
    </source>
</evidence>
<dbReference type="Proteomes" id="UP001515480">
    <property type="component" value="Unassembled WGS sequence"/>
</dbReference>
<keyword evidence="9" id="KW-1185">Reference proteome</keyword>
<dbReference type="Gene3D" id="3.10.50.40">
    <property type="match status" value="1"/>
</dbReference>
<feature type="compositionally biased region" description="Basic residues" evidence="6">
    <location>
        <begin position="170"/>
        <end position="207"/>
    </location>
</feature>
<evidence type="ECO:0000256" key="2">
    <source>
        <dbReference type="ARBA" id="ARBA00013194"/>
    </source>
</evidence>
<evidence type="ECO:0000256" key="6">
    <source>
        <dbReference type="SAM" id="MobiDB-lite"/>
    </source>
</evidence>